<organism evidence="13 14">
    <name type="scientific">Nicrophorus vespilloides</name>
    <name type="common">Boreal carrion beetle</name>
    <dbReference type="NCBI Taxonomy" id="110193"/>
    <lineage>
        <taxon>Eukaryota</taxon>
        <taxon>Metazoa</taxon>
        <taxon>Ecdysozoa</taxon>
        <taxon>Arthropoda</taxon>
        <taxon>Hexapoda</taxon>
        <taxon>Insecta</taxon>
        <taxon>Pterygota</taxon>
        <taxon>Neoptera</taxon>
        <taxon>Endopterygota</taxon>
        <taxon>Coleoptera</taxon>
        <taxon>Polyphaga</taxon>
        <taxon>Staphyliniformia</taxon>
        <taxon>Silphidae</taxon>
        <taxon>Nicrophorinae</taxon>
        <taxon>Nicrophorus</taxon>
    </lineage>
</organism>
<dbReference type="InterPro" id="IPR050527">
    <property type="entry name" value="Snail/Krueppel_Znf"/>
</dbReference>
<dbReference type="Gene3D" id="3.30.160.60">
    <property type="entry name" value="Classic Zinc Finger"/>
    <property type="match status" value="8"/>
</dbReference>
<reference evidence="14" key="1">
    <citation type="submission" date="2025-08" db="UniProtKB">
        <authorList>
            <consortium name="RefSeq"/>
        </authorList>
    </citation>
    <scope>IDENTIFICATION</scope>
    <source>
        <tissue evidence="14">Whole Larva</tissue>
    </source>
</reference>
<dbReference type="InterPro" id="IPR013087">
    <property type="entry name" value="Znf_C2H2_type"/>
</dbReference>
<dbReference type="SMART" id="SM00355">
    <property type="entry name" value="ZnF_C2H2"/>
    <property type="match status" value="10"/>
</dbReference>
<feature type="domain" description="ZAD" evidence="12">
    <location>
        <begin position="11"/>
        <end position="81"/>
    </location>
</feature>
<evidence type="ECO:0000256" key="3">
    <source>
        <dbReference type="ARBA" id="ARBA00022737"/>
    </source>
</evidence>
<feature type="domain" description="C2H2-type" evidence="11">
    <location>
        <begin position="232"/>
        <end position="259"/>
    </location>
</feature>
<dbReference type="Pfam" id="PF00096">
    <property type="entry name" value="zf-C2H2"/>
    <property type="match status" value="6"/>
</dbReference>
<feature type="domain" description="C2H2-type" evidence="11">
    <location>
        <begin position="204"/>
        <end position="231"/>
    </location>
</feature>
<feature type="binding site" evidence="10">
    <location>
        <position position="13"/>
    </location>
    <ligand>
        <name>Zn(2+)</name>
        <dbReference type="ChEBI" id="CHEBI:29105"/>
    </ligand>
</feature>
<accession>A0ABM1MUB3</accession>
<evidence type="ECO:0000256" key="2">
    <source>
        <dbReference type="ARBA" id="ARBA00022723"/>
    </source>
</evidence>
<feature type="binding site" evidence="10">
    <location>
        <position position="57"/>
    </location>
    <ligand>
        <name>Zn(2+)</name>
        <dbReference type="ChEBI" id="CHEBI:29105"/>
    </ligand>
</feature>
<evidence type="ECO:0000256" key="9">
    <source>
        <dbReference type="PROSITE-ProRule" id="PRU00042"/>
    </source>
</evidence>
<dbReference type="Pfam" id="PF07776">
    <property type="entry name" value="zf-AD"/>
    <property type="match status" value="1"/>
</dbReference>
<feature type="domain" description="C2H2-type" evidence="11">
    <location>
        <begin position="316"/>
        <end position="344"/>
    </location>
</feature>
<dbReference type="RefSeq" id="XP_017778163.1">
    <property type="nucleotide sequence ID" value="XM_017922674.1"/>
</dbReference>
<keyword evidence="6" id="KW-0238">DNA-binding</keyword>
<gene>
    <name evidence="14" type="primary">LOC108563871</name>
</gene>
<dbReference type="SUPFAM" id="SSF57667">
    <property type="entry name" value="beta-beta-alpha zinc fingers"/>
    <property type="match status" value="5"/>
</dbReference>
<dbReference type="SMART" id="SM00868">
    <property type="entry name" value="zf-AD"/>
    <property type="match status" value="1"/>
</dbReference>
<dbReference type="SUPFAM" id="SSF57716">
    <property type="entry name" value="Glucocorticoid receptor-like (DNA-binding domain)"/>
    <property type="match status" value="1"/>
</dbReference>
<dbReference type="GeneID" id="108563871"/>
<dbReference type="Pfam" id="PF13912">
    <property type="entry name" value="zf-C2H2_6"/>
    <property type="match status" value="2"/>
</dbReference>
<dbReference type="PROSITE" id="PS00028">
    <property type="entry name" value="ZINC_FINGER_C2H2_1"/>
    <property type="match status" value="9"/>
</dbReference>
<feature type="domain" description="C2H2-type" evidence="11">
    <location>
        <begin position="373"/>
        <end position="400"/>
    </location>
</feature>
<keyword evidence="5 10" id="KW-0862">Zinc</keyword>
<keyword evidence="13" id="KW-1185">Reference proteome</keyword>
<protein>
    <submittedName>
        <fullName evidence="14">Zinc finger protein OZF</fullName>
    </submittedName>
</protein>
<dbReference type="InterPro" id="IPR012934">
    <property type="entry name" value="Znf_AD"/>
</dbReference>
<dbReference type="PANTHER" id="PTHR24388:SF54">
    <property type="entry name" value="PROTEIN ESCARGOT"/>
    <property type="match status" value="1"/>
</dbReference>
<feature type="domain" description="C2H2-type" evidence="11">
    <location>
        <begin position="260"/>
        <end position="287"/>
    </location>
</feature>
<evidence type="ECO:0000313" key="13">
    <source>
        <dbReference type="Proteomes" id="UP000695000"/>
    </source>
</evidence>
<feature type="binding site" evidence="10">
    <location>
        <position position="54"/>
    </location>
    <ligand>
        <name>Zn(2+)</name>
        <dbReference type="ChEBI" id="CHEBI:29105"/>
    </ligand>
</feature>
<comment type="subcellular location">
    <subcellularLocation>
        <location evidence="1">Nucleus</location>
    </subcellularLocation>
</comment>
<evidence type="ECO:0000256" key="8">
    <source>
        <dbReference type="ARBA" id="ARBA00037948"/>
    </source>
</evidence>
<keyword evidence="3" id="KW-0677">Repeat</keyword>
<feature type="domain" description="C2H2-type" evidence="11">
    <location>
        <begin position="288"/>
        <end position="315"/>
    </location>
</feature>
<evidence type="ECO:0000256" key="1">
    <source>
        <dbReference type="ARBA" id="ARBA00004123"/>
    </source>
</evidence>
<dbReference type="PANTHER" id="PTHR24388">
    <property type="entry name" value="ZINC FINGER PROTEIN"/>
    <property type="match status" value="1"/>
</dbReference>
<evidence type="ECO:0000256" key="5">
    <source>
        <dbReference type="ARBA" id="ARBA00022833"/>
    </source>
</evidence>
<feature type="domain" description="C2H2-type" evidence="11">
    <location>
        <begin position="345"/>
        <end position="372"/>
    </location>
</feature>
<comment type="similarity">
    <text evidence="8">Belongs to the snail C2H2-type zinc-finger protein family.</text>
</comment>
<evidence type="ECO:0000256" key="10">
    <source>
        <dbReference type="PROSITE-ProRule" id="PRU01263"/>
    </source>
</evidence>
<sequence length="454" mass="52879">MSFPKAMDFHKICRTCLGEREQLRVIVDNKISHMLETCFDIQVKKDDKLPQKLCILCFRFITKFYTFKKKVERYNRILKNQLTVRNQEYDLINKFEDASDDDAPLSNLLKDDLRECTKDLDSGPPPLIPLQNKVQVFKHGLHLNTSVLKEAPPLVPIKQKLVPNEIEKLAPANIKLECTLCGDEFNSVVTLKEHRKSQCQSDVLQCNVCKKEFKERKKLIGHLKGHMIRKEYMCKICGKRYPNPSTFKVHMRTHTGERPFKCQICNKGFVRWAGVVGHMKTHTSHKPYKCNTCDKAFKIASNLERHKVLHSGSLPFCCNFCGKTFSQSDNLQLHIRTCHTFEKPFLCNECGKGFASSSSLNRHMWVHSGYKPYSCDKCPKTYSNSNDFKIHLRSHYGGFSDEEKPHVCTICNMRFLHACRLTKHMKIHDKKQCFKCNKFYRNEVALTKHIEQKH</sequence>
<evidence type="ECO:0000313" key="14">
    <source>
        <dbReference type="RefSeq" id="XP_017778163.1"/>
    </source>
</evidence>
<feature type="binding site" evidence="10">
    <location>
        <position position="16"/>
    </location>
    <ligand>
        <name>Zn(2+)</name>
        <dbReference type="ChEBI" id="CHEBI:29105"/>
    </ligand>
</feature>
<dbReference type="PROSITE" id="PS50157">
    <property type="entry name" value="ZINC_FINGER_C2H2_2"/>
    <property type="match status" value="9"/>
</dbReference>
<dbReference type="Gene3D" id="3.40.1800.20">
    <property type="match status" value="1"/>
</dbReference>
<dbReference type="Proteomes" id="UP000695000">
    <property type="component" value="Unplaced"/>
</dbReference>
<name>A0ABM1MUB3_NICVS</name>
<dbReference type="PROSITE" id="PS51915">
    <property type="entry name" value="ZAD"/>
    <property type="match status" value="1"/>
</dbReference>
<feature type="domain" description="C2H2-type" evidence="11">
    <location>
        <begin position="431"/>
        <end position="454"/>
    </location>
</feature>
<evidence type="ECO:0000256" key="4">
    <source>
        <dbReference type="ARBA" id="ARBA00022771"/>
    </source>
</evidence>
<evidence type="ECO:0000259" key="11">
    <source>
        <dbReference type="PROSITE" id="PS50157"/>
    </source>
</evidence>
<proteinExistence type="inferred from homology"/>
<keyword evidence="4 9" id="KW-0863">Zinc-finger</keyword>
<feature type="domain" description="C2H2-type" evidence="11">
    <location>
        <begin position="406"/>
        <end position="433"/>
    </location>
</feature>
<evidence type="ECO:0000256" key="7">
    <source>
        <dbReference type="ARBA" id="ARBA00023242"/>
    </source>
</evidence>
<evidence type="ECO:0000259" key="12">
    <source>
        <dbReference type="PROSITE" id="PS51915"/>
    </source>
</evidence>
<evidence type="ECO:0000256" key="6">
    <source>
        <dbReference type="ARBA" id="ARBA00023125"/>
    </source>
</evidence>
<dbReference type="InterPro" id="IPR036236">
    <property type="entry name" value="Znf_C2H2_sf"/>
</dbReference>
<keyword evidence="2 10" id="KW-0479">Metal-binding</keyword>
<keyword evidence="7" id="KW-0539">Nucleus</keyword>